<dbReference type="AlphaFoldDB" id="A0A418WYT5"/>
<proteinExistence type="predicted"/>
<reference evidence="1 2" key="1">
    <citation type="submission" date="2018-09" db="EMBL/GenBank/DDBJ databases">
        <authorList>
            <person name="Zhu H."/>
        </authorList>
    </citation>
    <scope>NUCLEOTIDE SEQUENCE [LARGE SCALE GENOMIC DNA]</scope>
    <source>
        <strain evidence="1 2">K2R10-39</strain>
    </source>
</reference>
<evidence type="ECO:0000313" key="1">
    <source>
        <dbReference type="EMBL" id="RJG05331.1"/>
    </source>
</evidence>
<comment type="caution">
    <text evidence="1">The sequence shown here is derived from an EMBL/GenBank/DDBJ whole genome shotgun (WGS) entry which is preliminary data.</text>
</comment>
<keyword evidence="2" id="KW-1185">Reference proteome</keyword>
<dbReference type="Proteomes" id="UP000285190">
    <property type="component" value="Unassembled WGS sequence"/>
</dbReference>
<sequence>MKNLPMARRKQGGQSFMEYLVVLAFGVIVLVAGPNPPIQQLAKAIRDYYTDYSYAISISSMPNCFASTSGGAAGVSGTVTTDKCLDLSDPKWPVDVSFD</sequence>
<gene>
    <name evidence="1" type="ORF">D3870_04235</name>
</gene>
<organism evidence="1 2">
    <name type="scientific">Noviherbaspirillum cavernae</name>
    <dbReference type="NCBI Taxonomy" id="2320862"/>
    <lineage>
        <taxon>Bacteria</taxon>
        <taxon>Pseudomonadati</taxon>
        <taxon>Pseudomonadota</taxon>
        <taxon>Betaproteobacteria</taxon>
        <taxon>Burkholderiales</taxon>
        <taxon>Oxalobacteraceae</taxon>
        <taxon>Noviherbaspirillum</taxon>
    </lineage>
</organism>
<evidence type="ECO:0000313" key="2">
    <source>
        <dbReference type="Proteomes" id="UP000285190"/>
    </source>
</evidence>
<protein>
    <submittedName>
        <fullName evidence="1">Uncharacterized protein</fullName>
    </submittedName>
</protein>
<dbReference type="OrthoDB" id="9110063at2"/>
<name>A0A418WYT5_9BURK</name>
<dbReference type="EMBL" id="QYUN01000002">
    <property type="protein sequence ID" value="RJG05331.1"/>
    <property type="molecule type" value="Genomic_DNA"/>
</dbReference>
<accession>A0A418WYT5</accession>
<dbReference type="RefSeq" id="WP_119736933.1">
    <property type="nucleotide sequence ID" value="NZ_QYUN01000002.1"/>
</dbReference>